<gene>
    <name evidence="1" type="ORF">O0S09_03185</name>
</gene>
<name>A0ABT4IKI7_9EURY</name>
<dbReference type="Proteomes" id="UP001141336">
    <property type="component" value="Unassembled WGS sequence"/>
</dbReference>
<organism evidence="1 2">
    <name type="scientific">Methanocorpusculum vombati</name>
    <dbReference type="NCBI Taxonomy" id="3002864"/>
    <lineage>
        <taxon>Archaea</taxon>
        <taxon>Methanobacteriati</taxon>
        <taxon>Methanobacteriota</taxon>
        <taxon>Stenosarchaea group</taxon>
        <taxon>Methanomicrobia</taxon>
        <taxon>Methanomicrobiales</taxon>
        <taxon>Methanocorpusculaceae</taxon>
        <taxon>Methanocorpusculum</taxon>
    </lineage>
</organism>
<evidence type="ECO:0000313" key="1">
    <source>
        <dbReference type="EMBL" id="MCZ0862258.1"/>
    </source>
</evidence>
<evidence type="ECO:0000313" key="2">
    <source>
        <dbReference type="Proteomes" id="UP001141336"/>
    </source>
</evidence>
<sequence length="340" mass="36349">MYNTLTTSVNTITLIKPMISIRRNTIIDTVHLLFSMTIKNNGSASVTLTPQEILSAIREVKVTSNNNISNYAMNGLDLAIMNCLHETKSRSVIKSIGSKTIAASASETVEFSLILNEGDLLAVLKQDVTLEIGFNDTVKAGTTSTNGVNLTAATVTVTTGDRVIESKDEITNEYGSSAERSAEPKVYILSTAVGANTALTEALAIPTGTLIRRAIICCYATGATSPEITPDAIGLIATNPNRQEIMNVSAKQLRATQNKDYFVDCSSTERPAGIFMIDFANEVAADGLGLKGWRFGVDDFKIAAKTSTAFTMRVIFVENVVNTAAFDAGTVPILETPLGF</sequence>
<dbReference type="EMBL" id="JAPTGC010000003">
    <property type="protein sequence ID" value="MCZ0862258.1"/>
    <property type="molecule type" value="Genomic_DNA"/>
</dbReference>
<keyword evidence="2" id="KW-1185">Reference proteome</keyword>
<reference evidence="1" key="1">
    <citation type="submission" date="2022-12" db="EMBL/GenBank/DDBJ databases">
        <title>Isolation and characterisation of novel Methanocorpusculum spp. from native Australian herbivores indicates the genus is ancestrally host-associated.</title>
        <authorList>
            <person name="Volmer J.G."/>
            <person name="Soo R.M."/>
            <person name="Evans P.N."/>
            <person name="Hoedt E.C."/>
            <person name="Astorga Alsina A.L."/>
            <person name="Woodcroft B.J."/>
            <person name="Tyson G.W."/>
            <person name="Hugenholtz P."/>
            <person name="Morrison M."/>
        </authorList>
    </citation>
    <scope>NUCLEOTIDE SEQUENCE</scope>
    <source>
        <strain evidence="1">CW153</strain>
    </source>
</reference>
<comment type="caution">
    <text evidence="1">The sequence shown here is derived from an EMBL/GenBank/DDBJ whole genome shotgun (WGS) entry which is preliminary data.</text>
</comment>
<protein>
    <submittedName>
        <fullName evidence="1">Uncharacterized protein</fullName>
    </submittedName>
</protein>
<accession>A0ABT4IKI7</accession>
<dbReference type="RefSeq" id="WP_268922487.1">
    <property type="nucleotide sequence ID" value="NZ_JAPTGC010000003.1"/>
</dbReference>
<proteinExistence type="predicted"/>